<gene>
    <name evidence="3" type="primary">LOC106012332</name>
</gene>
<dbReference type="Pfam" id="PF14529">
    <property type="entry name" value="Exo_endo_phos_2"/>
    <property type="match status" value="1"/>
</dbReference>
<name>A0ABM1A440_APLCA</name>
<evidence type="ECO:0000259" key="1">
    <source>
        <dbReference type="Pfam" id="PF14529"/>
    </source>
</evidence>
<organism evidence="2 3">
    <name type="scientific">Aplysia californica</name>
    <name type="common">California sea hare</name>
    <dbReference type="NCBI Taxonomy" id="6500"/>
    <lineage>
        <taxon>Eukaryota</taxon>
        <taxon>Metazoa</taxon>
        <taxon>Spiralia</taxon>
        <taxon>Lophotrochozoa</taxon>
        <taxon>Mollusca</taxon>
        <taxon>Gastropoda</taxon>
        <taxon>Heterobranchia</taxon>
        <taxon>Euthyneura</taxon>
        <taxon>Tectipleura</taxon>
        <taxon>Aplysiida</taxon>
        <taxon>Aplysioidea</taxon>
        <taxon>Aplysiidae</taxon>
        <taxon>Aplysia</taxon>
    </lineage>
</organism>
<dbReference type="SUPFAM" id="SSF56219">
    <property type="entry name" value="DNase I-like"/>
    <property type="match status" value="1"/>
</dbReference>
<feature type="domain" description="Endonuclease/exonuclease/phosphatase" evidence="1">
    <location>
        <begin position="22"/>
        <end position="167"/>
    </location>
</feature>
<dbReference type="CDD" id="cd09076">
    <property type="entry name" value="L1-EN"/>
    <property type="match status" value="1"/>
</dbReference>
<accession>A0ABM1A440</accession>
<dbReference type="PANTHER" id="PTHR23227:SF67">
    <property type="entry name" value="CRANIOFACIAL DEVELOPMENT PROTEIN 2-LIKE"/>
    <property type="match status" value="1"/>
</dbReference>
<proteinExistence type="predicted"/>
<dbReference type="PANTHER" id="PTHR23227">
    <property type="entry name" value="BUCENTAUR RELATED"/>
    <property type="match status" value="1"/>
</dbReference>
<dbReference type="Proteomes" id="UP000694888">
    <property type="component" value="Unplaced"/>
</dbReference>
<evidence type="ECO:0000313" key="3">
    <source>
        <dbReference type="RefSeq" id="XP_012940431.1"/>
    </source>
</evidence>
<dbReference type="InterPro" id="IPR005135">
    <property type="entry name" value="Endo/exonuclease/phosphatase"/>
</dbReference>
<dbReference type="GeneID" id="106012332"/>
<dbReference type="InterPro" id="IPR027124">
    <property type="entry name" value="Swc5/CFDP1/2"/>
</dbReference>
<keyword evidence="2" id="KW-1185">Reference proteome</keyword>
<reference evidence="3" key="1">
    <citation type="submission" date="2025-08" db="UniProtKB">
        <authorList>
            <consortium name="RefSeq"/>
        </authorList>
    </citation>
    <scope>IDENTIFICATION</scope>
</reference>
<protein>
    <submittedName>
        <fullName evidence="3">Uncharacterized protein LOC106012332</fullName>
    </submittedName>
</protein>
<evidence type="ECO:0000313" key="2">
    <source>
        <dbReference type="Proteomes" id="UP000694888"/>
    </source>
</evidence>
<sequence>MGCRTISSRLITIRLRAVPFNITIIQAYAPTSDYDEQAVKGSYDLIQEVIDQTPKKYIIVVQDDWNAKVEKDACKNWKGTCGQYCNSESNERGLRLLEFASYNNLVLTNTFSQHTASRRWTWHSPSGEHHNQIDYIMVKKRFQSSSVKIGKTRTFPGADVGSDHDLVMMTFHLLLNRVKKQGNTRMKFDVEKLKDPEVAAAFQAMIGGKCAPLTVIDAGNNNDTDMDTWINTFNTAVTETTSQILGKHRRVNKPRITTDVLNLCDKRRKLKEKKKQPDGAKEYRANYRTISLISQPSKFMLKRMLNRFKPQAEKIFAEEQAGFRAGRSTKEQIFNLRILSTGNRFVIFSLYFLNQKARYVSRTAIAHLLTEILTAPRFFTLHMKHGSCIMYKLAIPFTMMDHA</sequence>
<dbReference type="Gene3D" id="3.60.10.10">
    <property type="entry name" value="Endonuclease/exonuclease/phosphatase"/>
    <property type="match status" value="1"/>
</dbReference>
<dbReference type="RefSeq" id="XP_012940431.1">
    <property type="nucleotide sequence ID" value="XM_013084977.1"/>
</dbReference>
<dbReference type="InterPro" id="IPR036691">
    <property type="entry name" value="Endo/exonu/phosph_ase_sf"/>
</dbReference>